<evidence type="ECO:0000259" key="15">
    <source>
        <dbReference type="Pfam" id="PF00391"/>
    </source>
</evidence>
<dbReference type="GO" id="GO:0046872">
    <property type="term" value="F:metal ion binding"/>
    <property type="evidence" value="ECO:0007669"/>
    <property type="project" value="UniProtKB-KW"/>
</dbReference>
<dbReference type="PANTHER" id="PTHR43030:SF1">
    <property type="entry name" value="PHOSPHOENOLPYRUVATE SYNTHASE"/>
    <property type="match status" value="1"/>
</dbReference>
<dbReference type="UniPathway" id="UPA00138"/>
<feature type="domain" description="PEP-utilising enzyme mobile" evidence="15">
    <location>
        <begin position="493"/>
        <end position="562"/>
    </location>
</feature>
<evidence type="ECO:0000256" key="8">
    <source>
        <dbReference type="ARBA" id="ARBA00022723"/>
    </source>
</evidence>
<evidence type="ECO:0000256" key="9">
    <source>
        <dbReference type="ARBA" id="ARBA00022741"/>
    </source>
</evidence>
<dbReference type="AlphaFoldDB" id="A0A1T4VJB4"/>
<evidence type="ECO:0000313" key="17">
    <source>
        <dbReference type="EMBL" id="SKA65016.1"/>
    </source>
</evidence>
<dbReference type="Gene3D" id="3.30.470.20">
    <property type="entry name" value="ATP-grasp fold, B domain"/>
    <property type="match status" value="1"/>
</dbReference>
<dbReference type="Pfam" id="PF00391">
    <property type="entry name" value="PEP-utilizers"/>
    <property type="match status" value="1"/>
</dbReference>
<evidence type="ECO:0000259" key="16">
    <source>
        <dbReference type="Pfam" id="PF01326"/>
    </source>
</evidence>
<dbReference type="SUPFAM" id="SSF56059">
    <property type="entry name" value="Glutathione synthetase ATP-binding domain-like"/>
    <property type="match status" value="1"/>
</dbReference>
<dbReference type="GO" id="GO:0008986">
    <property type="term" value="F:pyruvate, water dikinase activity"/>
    <property type="evidence" value="ECO:0007669"/>
    <property type="project" value="UniProtKB-EC"/>
</dbReference>
<organism evidence="17 18">
    <name type="scientific">Desulfobaculum bizertense DSM 18034</name>
    <dbReference type="NCBI Taxonomy" id="1121442"/>
    <lineage>
        <taxon>Bacteria</taxon>
        <taxon>Pseudomonadati</taxon>
        <taxon>Thermodesulfobacteriota</taxon>
        <taxon>Desulfovibrionia</taxon>
        <taxon>Desulfovibrionales</taxon>
        <taxon>Desulfovibrionaceae</taxon>
        <taxon>Desulfobaculum</taxon>
    </lineage>
</organism>
<evidence type="ECO:0000256" key="11">
    <source>
        <dbReference type="ARBA" id="ARBA00022840"/>
    </source>
</evidence>
<dbReference type="OrthoDB" id="9760711at2"/>
<dbReference type="SUPFAM" id="SSF52009">
    <property type="entry name" value="Phosphohistidine domain"/>
    <property type="match status" value="1"/>
</dbReference>
<dbReference type="Gene3D" id="3.30.1490.20">
    <property type="entry name" value="ATP-grasp fold, A domain"/>
    <property type="match status" value="1"/>
</dbReference>
<keyword evidence="9" id="KW-0547">Nucleotide-binding</keyword>
<comment type="function">
    <text evidence="2">Catalyzes the phosphorylation of pyruvate to phosphoenolpyruvate.</text>
</comment>
<comment type="catalytic activity">
    <reaction evidence="14">
        <text>pyruvate + ATP + H2O = phosphoenolpyruvate + AMP + phosphate + 2 H(+)</text>
        <dbReference type="Rhea" id="RHEA:11364"/>
        <dbReference type="ChEBI" id="CHEBI:15361"/>
        <dbReference type="ChEBI" id="CHEBI:15377"/>
        <dbReference type="ChEBI" id="CHEBI:15378"/>
        <dbReference type="ChEBI" id="CHEBI:30616"/>
        <dbReference type="ChEBI" id="CHEBI:43474"/>
        <dbReference type="ChEBI" id="CHEBI:58702"/>
        <dbReference type="ChEBI" id="CHEBI:456215"/>
        <dbReference type="EC" id="2.7.9.2"/>
    </reaction>
</comment>
<evidence type="ECO:0000256" key="12">
    <source>
        <dbReference type="ARBA" id="ARBA00022842"/>
    </source>
</evidence>
<keyword evidence="10 17" id="KW-0418">Kinase</keyword>
<dbReference type="InterPro" id="IPR013815">
    <property type="entry name" value="ATP_grasp_subdomain_1"/>
</dbReference>
<reference evidence="17 18" key="1">
    <citation type="submission" date="2017-02" db="EMBL/GenBank/DDBJ databases">
        <authorList>
            <person name="Peterson S.W."/>
        </authorList>
    </citation>
    <scope>NUCLEOTIDE SEQUENCE [LARGE SCALE GENOMIC DNA]</scope>
    <source>
        <strain evidence="17 18">DSM 18034</strain>
    </source>
</reference>
<protein>
    <recommendedName>
        <fullName evidence="6">Phosphoenolpyruvate synthase</fullName>
        <ecNumber evidence="5">2.7.9.2</ecNumber>
    </recommendedName>
    <alternativeName>
        <fullName evidence="13">Pyruvate, water dikinase</fullName>
    </alternativeName>
</protein>
<feature type="domain" description="Pyruvate phosphate dikinase AMP/ATP-binding" evidence="16">
    <location>
        <begin position="138"/>
        <end position="457"/>
    </location>
</feature>
<dbReference type="GO" id="GO:0005524">
    <property type="term" value="F:ATP binding"/>
    <property type="evidence" value="ECO:0007669"/>
    <property type="project" value="UniProtKB-KW"/>
</dbReference>
<evidence type="ECO:0000256" key="10">
    <source>
        <dbReference type="ARBA" id="ARBA00022777"/>
    </source>
</evidence>
<evidence type="ECO:0000256" key="6">
    <source>
        <dbReference type="ARBA" id="ARBA00021623"/>
    </source>
</evidence>
<keyword evidence="17" id="KW-0670">Pyruvate</keyword>
<keyword evidence="12" id="KW-0460">Magnesium</keyword>
<comment type="similarity">
    <text evidence="4">Belongs to the PEP-utilizing enzyme family.</text>
</comment>
<keyword evidence="8" id="KW-0479">Metal-binding</keyword>
<gene>
    <name evidence="17" type="ORF">SAMN02745702_00448</name>
</gene>
<dbReference type="InterPro" id="IPR036637">
    <property type="entry name" value="Phosphohistidine_dom_sf"/>
</dbReference>
<dbReference type="Pfam" id="PF01326">
    <property type="entry name" value="PPDK_N"/>
    <property type="match status" value="1"/>
</dbReference>
<dbReference type="InterPro" id="IPR008279">
    <property type="entry name" value="PEP-util_enz_mobile_dom"/>
</dbReference>
<evidence type="ECO:0000256" key="7">
    <source>
        <dbReference type="ARBA" id="ARBA00022679"/>
    </source>
</evidence>
<sequence length="872" mass="97138">MAWLRSIVDRMAGITRERPSSTEREERRLACRNQHHSFQILLAANSRALELMSDVEEVLHGGRVFGMSFVRASCTAMSVSVYNVIKHLDNIAPGKYQQLFSRFDSIQTQITEALAPTRTKMNTDRVVPLEIVDKNLADVVGSKMANLGEITSQIGLPVPAGFVVTVRGFDEFMSQDGLQEEIERLIQATKVEDMSERFALSAQIQQKIMETKLPEKLEHSLFEQFDILNKRLGPNLHISLRSSALGEDAVGTSFAGQFRSLLNVDRDTLADAYREVVASLYGLPALSYRLNRGIRDEDVAMCVGGMAMVDSVAGGVVYSRSPVNVRDRAVIIHAVWGLPKLVVDGKATPDRIEVSRPHPGESVLHIRSRVTAHKTEKYICRKEEGVVLVEQPEEQIDAPALGDDHALQLADMATRLEDYYGTPQDIEWCLDTYGRLYILQCRPLARRDSAEVVPEAATRRYGEPVSTGGQTASPGVGCGPVYRVESDVDALQFPPGSVLVTRLALPKWASLLNWCAAVVTEQGSVTGHFANVAREFGIPVITGHTGALSTLRPRRVVTVDADGCVIYPGCVDDLLQRGKPRPDLMKGSPVYELLRQISKLLLPLNLVDPDSPDFRVRNIRSLHDITRFCHEKAVHEMFESNMNRDQEDCASKRLVDKGEATQFWVVDLEDGFVRPEDGNSVDISNIASVPMLALWAGISAIPWEGPPRVNTRGFMSIVAEATVNPALHPALQSKFANRNYFLVSRDYCNLQSRFGFHFSTVEAVAGDRPQRNYVNFRFAGGAADYDRRCRRARFIGGILEDIDFYVNVRGDTVLARYEGFPKDVMCTQLRVMGYLTMHTRQLDMIMADAEATSIHRKKIMADVEKLLSPQSQ</sequence>
<dbReference type="Gene3D" id="3.50.30.10">
    <property type="entry name" value="Phosphohistidine domain"/>
    <property type="match status" value="1"/>
</dbReference>
<dbReference type="InterPro" id="IPR006319">
    <property type="entry name" value="PEP_synth"/>
</dbReference>
<evidence type="ECO:0000313" key="18">
    <source>
        <dbReference type="Proteomes" id="UP000189733"/>
    </source>
</evidence>
<keyword evidence="11" id="KW-0067">ATP-binding</keyword>
<keyword evidence="7" id="KW-0808">Transferase</keyword>
<evidence type="ECO:0000256" key="2">
    <source>
        <dbReference type="ARBA" id="ARBA00002988"/>
    </source>
</evidence>
<dbReference type="GO" id="GO:0006094">
    <property type="term" value="P:gluconeogenesis"/>
    <property type="evidence" value="ECO:0007669"/>
    <property type="project" value="UniProtKB-UniPathway"/>
</dbReference>
<evidence type="ECO:0000256" key="14">
    <source>
        <dbReference type="ARBA" id="ARBA00047700"/>
    </source>
</evidence>
<dbReference type="Proteomes" id="UP000189733">
    <property type="component" value="Unassembled WGS sequence"/>
</dbReference>
<name>A0A1T4VJB4_9BACT</name>
<proteinExistence type="inferred from homology"/>
<accession>A0A1T4VJB4</accession>
<evidence type="ECO:0000256" key="4">
    <source>
        <dbReference type="ARBA" id="ARBA00007837"/>
    </source>
</evidence>
<evidence type="ECO:0000256" key="1">
    <source>
        <dbReference type="ARBA" id="ARBA00001946"/>
    </source>
</evidence>
<dbReference type="EMBL" id="FUYA01000001">
    <property type="protein sequence ID" value="SKA65016.1"/>
    <property type="molecule type" value="Genomic_DNA"/>
</dbReference>
<dbReference type="STRING" id="1121442.SAMN02745702_00448"/>
<dbReference type="EC" id="2.7.9.2" evidence="5"/>
<evidence type="ECO:0000256" key="3">
    <source>
        <dbReference type="ARBA" id="ARBA00004742"/>
    </source>
</evidence>
<comment type="cofactor">
    <cofactor evidence="1">
        <name>Mg(2+)</name>
        <dbReference type="ChEBI" id="CHEBI:18420"/>
    </cofactor>
</comment>
<evidence type="ECO:0000256" key="13">
    <source>
        <dbReference type="ARBA" id="ARBA00033470"/>
    </source>
</evidence>
<evidence type="ECO:0000256" key="5">
    <source>
        <dbReference type="ARBA" id="ARBA00011996"/>
    </source>
</evidence>
<comment type="pathway">
    <text evidence="3">Carbohydrate biosynthesis; gluconeogenesis.</text>
</comment>
<keyword evidence="18" id="KW-1185">Reference proteome</keyword>
<dbReference type="PANTHER" id="PTHR43030">
    <property type="entry name" value="PHOSPHOENOLPYRUVATE SYNTHASE"/>
    <property type="match status" value="1"/>
</dbReference>
<dbReference type="InterPro" id="IPR002192">
    <property type="entry name" value="PPDK_AMP/ATP-bd"/>
</dbReference>
<dbReference type="RefSeq" id="WP_078683756.1">
    <property type="nucleotide sequence ID" value="NZ_FUYA01000001.1"/>
</dbReference>